<keyword evidence="4" id="KW-0456">Lyase</keyword>
<evidence type="ECO:0000256" key="5">
    <source>
        <dbReference type="SAM" id="MobiDB-lite"/>
    </source>
</evidence>
<dbReference type="Proteomes" id="UP001549164">
    <property type="component" value="Unassembled WGS sequence"/>
</dbReference>
<dbReference type="InterPro" id="IPR006913">
    <property type="entry name" value="CENP-V/GFA"/>
</dbReference>
<feature type="region of interest" description="Disordered" evidence="5">
    <location>
        <begin position="145"/>
        <end position="166"/>
    </location>
</feature>
<evidence type="ECO:0000313" key="8">
    <source>
        <dbReference type="Proteomes" id="UP001549164"/>
    </source>
</evidence>
<evidence type="ECO:0000256" key="4">
    <source>
        <dbReference type="ARBA" id="ARBA00023239"/>
    </source>
</evidence>
<dbReference type="Pfam" id="PF04828">
    <property type="entry name" value="GFA"/>
    <property type="match status" value="1"/>
</dbReference>
<evidence type="ECO:0000259" key="6">
    <source>
        <dbReference type="PROSITE" id="PS51891"/>
    </source>
</evidence>
<evidence type="ECO:0000313" key="7">
    <source>
        <dbReference type="EMBL" id="MET3598541.1"/>
    </source>
</evidence>
<proteinExistence type="inferred from homology"/>
<dbReference type="PROSITE" id="PS51891">
    <property type="entry name" value="CENP_V_GFA"/>
    <property type="match status" value="1"/>
</dbReference>
<keyword evidence="2" id="KW-0479">Metal-binding</keyword>
<sequence>MAEEQFAGGCFCGAVRFSMRGRPMFIHACHCRDCRRQSGGPFVINGLIETDRITVLKGAPTGRTLATDSGHPHDLSFCADCGTALWSDYGRRGWMLFVRMATLDAPESFVPDVHIYTATKLPWLPLPESARSFSHYYDMNAEWPAESTERRRAARSRAAAGRQDNS</sequence>
<dbReference type="PANTHER" id="PTHR33337">
    <property type="entry name" value="GFA DOMAIN-CONTAINING PROTEIN"/>
    <property type="match status" value="1"/>
</dbReference>
<evidence type="ECO:0000256" key="3">
    <source>
        <dbReference type="ARBA" id="ARBA00022833"/>
    </source>
</evidence>
<evidence type="ECO:0000256" key="2">
    <source>
        <dbReference type="ARBA" id="ARBA00022723"/>
    </source>
</evidence>
<feature type="domain" description="CENP-V/GFA" evidence="6">
    <location>
        <begin position="6"/>
        <end position="124"/>
    </location>
</feature>
<dbReference type="RefSeq" id="WP_354432938.1">
    <property type="nucleotide sequence ID" value="NZ_JBEPLY010000001.1"/>
</dbReference>
<feature type="compositionally biased region" description="Low complexity" evidence="5">
    <location>
        <begin position="156"/>
        <end position="166"/>
    </location>
</feature>
<protein>
    <recommendedName>
        <fullName evidence="6">CENP-V/GFA domain-containing protein</fullName>
    </recommendedName>
</protein>
<dbReference type="PANTHER" id="PTHR33337:SF40">
    <property type="entry name" value="CENP-V_GFA DOMAIN-CONTAINING PROTEIN-RELATED"/>
    <property type="match status" value="1"/>
</dbReference>
<keyword evidence="3" id="KW-0862">Zinc</keyword>
<dbReference type="EMBL" id="JBEPLY010000001">
    <property type="protein sequence ID" value="MET3598541.1"/>
    <property type="molecule type" value="Genomic_DNA"/>
</dbReference>
<dbReference type="InterPro" id="IPR011057">
    <property type="entry name" value="Mss4-like_sf"/>
</dbReference>
<gene>
    <name evidence="7" type="ORF">ABID12_000462</name>
</gene>
<organism evidence="7 8">
    <name type="scientific">Martelella mangrovi</name>
    <dbReference type="NCBI Taxonomy" id="1397477"/>
    <lineage>
        <taxon>Bacteria</taxon>
        <taxon>Pseudomonadati</taxon>
        <taxon>Pseudomonadota</taxon>
        <taxon>Alphaproteobacteria</taxon>
        <taxon>Hyphomicrobiales</taxon>
        <taxon>Aurantimonadaceae</taxon>
        <taxon>Martelella</taxon>
    </lineage>
</organism>
<evidence type="ECO:0000256" key="1">
    <source>
        <dbReference type="ARBA" id="ARBA00005495"/>
    </source>
</evidence>
<name>A0ABV2I6I6_9HYPH</name>
<dbReference type="SUPFAM" id="SSF51316">
    <property type="entry name" value="Mss4-like"/>
    <property type="match status" value="1"/>
</dbReference>
<dbReference type="Gene3D" id="3.90.1590.10">
    <property type="entry name" value="glutathione-dependent formaldehyde- activating enzyme (gfa)"/>
    <property type="match status" value="1"/>
</dbReference>
<reference evidence="7 8" key="1">
    <citation type="submission" date="2024-06" db="EMBL/GenBank/DDBJ databases">
        <title>Genomic Encyclopedia of Type Strains, Phase IV (KMG-IV): sequencing the most valuable type-strain genomes for metagenomic binning, comparative biology and taxonomic classification.</title>
        <authorList>
            <person name="Goeker M."/>
        </authorList>
    </citation>
    <scope>NUCLEOTIDE SEQUENCE [LARGE SCALE GENOMIC DNA]</scope>
    <source>
        <strain evidence="7 8">DSM 28102</strain>
    </source>
</reference>
<comment type="similarity">
    <text evidence="1">Belongs to the Gfa family.</text>
</comment>
<comment type="caution">
    <text evidence="7">The sequence shown here is derived from an EMBL/GenBank/DDBJ whole genome shotgun (WGS) entry which is preliminary data.</text>
</comment>
<keyword evidence="8" id="KW-1185">Reference proteome</keyword>
<accession>A0ABV2I6I6</accession>